<evidence type="ECO:0000259" key="1">
    <source>
        <dbReference type="Pfam" id="PF00078"/>
    </source>
</evidence>
<feature type="non-terminal residue" evidence="2">
    <location>
        <position position="105"/>
    </location>
</feature>
<dbReference type="InterPro" id="IPR000477">
    <property type="entry name" value="RT_dom"/>
</dbReference>
<sequence length="105" mass="11653">SVLPAMSKLFEKILLSRLQQLALIGNWVHPNQHGFQANCSTESALHCLVNEVETGFQKKNVTACALIDIKSAFDTAWAPAILLALIKRQCPLSLVKIVKDFLSHR</sequence>
<dbReference type="EMBL" id="LRGB01026335">
    <property type="protein sequence ID" value="KZR96040.1"/>
    <property type="molecule type" value="Genomic_DNA"/>
</dbReference>
<feature type="domain" description="Reverse transcriptase" evidence="1">
    <location>
        <begin position="1"/>
        <end position="102"/>
    </location>
</feature>
<name>A0A162BQ51_9CRUS</name>
<dbReference type="Pfam" id="PF00078">
    <property type="entry name" value="RVT_1"/>
    <property type="match status" value="1"/>
</dbReference>
<feature type="non-terminal residue" evidence="2">
    <location>
        <position position="1"/>
    </location>
</feature>
<organism evidence="2 3">
    <name type="scientific">Daphnia magna</name>
    <dbReference type="NCBI Taxonomy" id="35525"/>
    <lineage>
        <taxon>Eukaryota</taxon>
        <taxon>Metazoa</taxon>
        <taxon>Ecdysozoa</taxon>
        <taxon>Arthropoda</taxon>
        <taxon>Crustacea</taxon>
        <taxon>Branchiopoda</taxon>
        <taxon>Diplostraca</taxon>
        <taxon>Cladocera</taxon>
        <taxon>Anomopoda</taxon>
        <taxon>Daphniidae</taxon>
        <taxon>Daphnia</taxon>
    </lineage>
</organism>
<dbReference type="PANTHER" id="PTHR19446">
    <property type="entry name" value="REVERSE TRANSCRIPTASES"/>
    <property type="match status" value="1"/>
</dbReference>
<gene>
    <name evidence="2" type="ORF">APZ42_009850</name>
</gene>
<evidence type="ECO:0000313" key="2">
    <source>
        <dbReference type="EMBL" id="KZR96040.1"/>
    </source>
</evidence>
<dbReference type="Proteomes" id="UP000076858">
    <property type="component" value="Unassembled WGS sequence"/>
</dbReference>
<comment type="caution">
    <text evidence="2">The sequence shown here is derived from an EMBL/GenBank/DDBJ whole genome shotgun (WGS) entry which is preliminary data.</text>
</comment>
<reference evidence="2 3" key="1">
    <citation type="submission" date="2016-03" db="EMBL/GenBank/DDBJ databases">
        <title>EvidentialGene: Evidence-directed Construction of Genes on Genomes.</title>
        <authorList>
            <person name="Gilbert D.G."/>
            <person name="Choi J.-H."/>
            <person name="Mockaitis K."/>
            <person name="Colbourne J."/>
            <person name="Pfrender M."/>
        </authorList>
    </citation>
    <scope>NUCLEOTIDE SEQUENCE [LARGE SCALE GENOMIC DNA]</scope>
    <source>
        <strain evidence="2 3">Xinb3</strain>
        <tissue evidence="2">Complete organism</tissue>
    </source>
</reference>
<dbReference type="AlphaFoldDB" id="A0A162BQ51"/>
<accession>A0A162BQ51</accession>
<evidence type="ECO:0000313" key="3">
    <source>
        <dbReference type="Proteomes" id="UP000076858"/>
    </source>
</evidence>
<protein>
    <submittedName>
        <fullName evidence="2">Putative Histone H1</fullName>
    </submittedName>
</protein>
<keyword evidence="3" id="KW-1185">Reference proteome</keyword>
<proteinExistence type="predicted"/>